<evidence type="ECO:0000313" key="8">
    <source>
        <dbReference type="Proteomes" id="UP000534306"/>
    </source>
</evidence>
<evidence type="ECO:0000259" key="5">
    <source>
        <dbReference type="PROSITE" id="PS50977"/>
    </source>
</evidence>
<accession>A0A7Y4L3N9</accession>
<evidence type="ECO:0000313" key="6">
    <source>
        <dbReference type="EMBL" id="MBB6570619.1"/>
    </source>
</evidence>
<keyword evidence="2 4" id="KW-0238">DNA-binding</keyword>
<evidence type="ECO:0000256" key="3">
    <source>
        <dbReference type="ARBA" id="ARBA00023163"/>
    </source>
</evidence>
<dbReference type="PROSITE" id="PS50977">
    <property type="entry name" value="HTH_TETR_2"/>
    <property type="match status" value="1"/>
</dbReference>
<evidence type="ECO:0000313" key="9">
    <source>
        <dbReference type="Proteomes" id="UP000553957"/>
    </source>
</evidence>
<dbReference type="EMBL" id="JABJRC010000007">
    <property type="protein sequence ID" value="NOL43763.1"/>
    <property type="molecule type" value="Genomic_DNA"/>
</dbReference>
<dbReference type="SUPFAM" id="SSF46689">
    <property type="entry name" value="Homeodomain-like"/>
    <property type="match status" value="1"/>
</dbReference>
<comment type="caution">
    <text evidence="7">The sequence shown here is derived from an EMBL/GenBank/DDBJ whole genome shotgun (WGS) entry which is preliminary data.</text>
</comment>
<dbReference type="Gene3D" id="1.10.357.10">
    <property type="entry name" value="Tetracycline Repressor, domain 2"/>
    <property type="match status" value="1"/>
</dbReference>
<evidence type="ECO:0000256" key="1">
    <source>
        <dbReference type="ARBA" id="ARBA00023015"/>
    </source>
</evidence>
<dbReference type="PRINTS" id="PR00455">
    <property type="entry name" value="HTHTETR"/>
</dbReference>
<reference evidence="6 9" key="2">
    <citation type="submission" date="2020-08" db="EMBL/GenBank/DDBJ databases">
        <title>Sequencing the genomes of 1000 actinobacteria strains.</title>
        <authorList>
            <person name="Klenk H.-P."/>
        </authorList>
    </citation>
    <scope>NUCLEOTIDE SEQUENCE [LARGE SCALE GENOMIC DNA]</scope>
    <source>
        <strain evidence="6 9">DSM 15626</strain>
    </source>
</reference>
<feature type="DNA-binding region" description="H-T-H motif" evidence="4">
    <location>
        <begin position="27"/>
        <end position="46"/>
    </location>
</feature>
<dbReference type="EMBL" id="JACHKF010000001">
    <property type="protein sequence ID" value="MBB6570619.1"/>
    <property type="molecule type" value="Genomic_DNA"/>
</dbReference>
<organism evidence="7 8">
    <name type="scientific">Kribbella sandramycini</name>
    <dbReference type="NCBI Taxonomy" id="60450"/>
    <lineage>
        <taxon>Bacteria</taxon>
        <taxon>Bacillati</taxon>
        <taxon>Actinomycetota</taxon>
        <taxon>Actinomycetes</taxon>
        <taxon>Propionibacteriales</taxon>
        <taxon>Kribbellaceae</taxon>
        <taxon>Kribbella</taxon>
    </lineage>
</organism>
<keyword evidence="1" id="KW-0805">Transcription regulation</keyword>
<dbReference type="PANTHER" id="PTHR47506:SF6">
    <property type="entry name" value="HTH-TYPE TRANSCRIPTIONAL REPRESSOR NEMR"/>
    <property type="match status" value="1"/>
</dbReference>
<gene>
    <name evidence="6" type="ORF">HNR71_006256</name>
    <name evidence="7" type="ORF">HPO96_26290</name>
</gene>
<dbReference type="AlphaFoldDB" id="A0A7Y4L3N9"/>
<dbReference type="InterPro" id="IPR036271">
    <property type="entry name" value="Tet_transcr_reg_TetR-rel_C_sf"/>
</dbReference>
<dbReference type="Proteomes" id="UP000534306">
    <property type="component" value="Unassembled WGS sequence"/>
</dbReference>
<protein>
    <submittedName>
        <fullName evidence="7">TetR family transcriptional regulator</fullName>
    </submittedName>
    <submittedName>
        <fullName evidence="6">TetR/AcrR family transcriptional repressor of nem operon</fullName>
    </submittedName>
</protein>
<dbReference type="Proteomes" id="UP000553957">
    <property type="component" value="Unassembled WGS sequence"/>
</dbReference>
<feature type="domain" description="HTH tetR-type" evidence="5">
    <location>
        <begin position="4"/>
        <end position="64"/>
    </location>
</feature>
<dbReference type="PANTHER" id="PTHR47506">
    <property type="entry name" value="TRANSCRIPTIONAL REGULATORY PROTEIN"/>
    <property type="match status" value="1"/>
</dbReference>
<keyword evidence="8" id="KW-1185">Reference proteome</keyword>
<dbReference type="Pfam" id="PF16925">
    <property type="entry name" value="TetR_C_13"/>
    <property type="match status" value="1"/>
</dbReference>
<evidence type="ECO:0000256" key="2">
    <source>
        <dbReference type="ARBA" id="ARBA00023125"/>
    </source>
</evidence>
<evidence type="ECO:0000256" key="4">
    <source>
        <dbReference type="PROSITE-ProRule" id="PRU00335"/>
    </source>
</evidence>
<sequence>MARQSMREEILGSGVELFLERGFNAAAVKDITDRAGVPKGSFYNHFESKEALAAVALERYGETRPIPLLRDESRTPAERIRRHFEALGAELSEYTKGCMYGNFAAEVVDHSEPLRLRVKGGLEEWSGVLAEAIAAGQQAGEFRAELDPERTARYLTSAWEGAILRARADKSGEAFEIFFDLTFGALLT</sequence>
<dbReference type="InterPro" id="IPR009057">
    <property type="entry name" value="Homeodomain-like_sf"/>
</dbReference>
<evidence type="ECO:0000313" key="7">
    <source>
        <dbReference type="EMBL" id="NOL43763.1"/>
    </source>
</evidence>
<dbReference type="InterPro" id="IPR001647">
    <property type="entry name" value="HTH_TetR"/>
</dbReference>
<name>A0A7Y4L3N9_9ACTN</name>
<reference evidence="7 8" key="1">
    <citation type="submission" date="2020-05" db="EMBL/GenBank/DDBJ databases">
        <title>Genome sequence of Kribbella sandramycini ATCC 39419.</title>
        <authorList>
            <person name="Maclea K.S."/>
            <person name="Fair J.L."/>
        </authorList>
    </citation>
    <scope>NUCLEOTIDE SEQUENCE [LARGE SCALE GENOMIC DNA]</scope>
    <source>
        <strain evidence="7 8">ATCC 39419</strain>
    </source>
</reference>
<proteinExistence type="predicted"/>
<dbReference type="GO" id="GO:0003677">
    <property type="term" value="F:DNA binding"/>
    <property type="evidence" value="ECO:0007669"/>
    <property type="project" value="UniProtKB-UniRule"/>
</dbReference>
<keyword evidence="3" id="KW-0804">Transcription</keyword>
<dbReference type="InterPro" id="IPR011075">
    <property type="entry name" value="TetR_C"/>
</dbReference>
<dbReference type="Pfam" id="PF00440">
    <property type="entry name" value="TetR_N"/>
    <property type="match status" value="1"/>
</dbReference>
<dbReference type="SUPFAM" id="SSF48498">
    <property type="entry name" value="Tetracyclin repressor-like, C-terminal domain"/>
    <property type="match status" value="1"/>
</dbReference>
<dbReference type="RefSeq" id="WP_171677018.1">
    <property type="nucleotide sequence ID" value="NZ_BAAAGT010000011.1"/>
</dbReference>